<dbReference type="SUPFAM" id="SSF103247">
    <property type="entry name" value="TT1751-like"/>
    <property type="match status" value="1"/>
</dbReference>
<dbReference type="EMBL" id="JAPCWZ010000009">
    <property type="protein sequence ID" value="KAK8850849.1"/>
    <property type="molecule type" value="Genomic_DNA"/>
</dbReference>
<name>A0ABR2HPN9_9PEZI</name>
<comment type="caution">
    <text evidence="1">The sequence shown here is derived from an EMBL/GenBank/DDBJ whole genome shotgun (WGS) entry which is preliminary data.</text>
</comment>
<accession>A0ABR2HPN9</accession>
<evidence type="ECO:0000313" key="2">
    <source>
        <dbReference type="Proteomes" id="UP001390339"/>
    </source>
</evidence>
<sequence>MRNSSHRQITVSNATHVEHCTLPCRRSFAETKAALEATVPLLDRTYQRHLDAGDLAAAGEALRMLPPLSRFGAQPRNFGPILEATAATTAQEGDERHRGCGSSDMMTTKEALQYEIGNPHKAAQMLRLRGQTAMYAPIRVALLRADVPSPIQQGVRGGVTAVDRVWFEYDRPSSTMGNSGIRVVDEIAEGLDKALHEVLVKAAGLELEFKPKI</sequence>
<dbReference type="Proteomes" id="UP001390339">
    <property type="component" value="Unassembled WGS sequence"/>
</dbReference>
<reference evidence="1 2" key="1">
    <citation type="journal article" date="2024" name="IMA Fungus">
        <title>Apiospora arundinis, a panoply of carbohydrate-active enzymes and secondary metabolites.</title>
        <authorList>
            <person name="Sorensen T."/>
            <person name="Petersen C."/>
            <person name="Muurmann A.T."/>
            <person name="Christiansen J.V."/>
            <person name="Brundto M.L."/>
            <person name="Overgaard C.K."/>
            <person name="Boysen A.T."/>
            <person name="Wollenberg R.D."/>
            <person name="Larsen T.O."/>
            <person name="Sorensen J.L."/>
            <person name="Nielsen K.L."/>
            <person name="Sondergaard T.E."/>
        </authorList>
    </citation>
    <scope>NUCLEOTIDE SEQUENCE [LARGE SCALE GENOMIC DNA]</scope>
    <source>
        <strain evidence="1 2">AAU 773</strain>
    </source>
</reference>
<organism evidence="1 2">
    <name type="scientific">Apiospora arundinis</name>
    <dbReference type="NCBI Taxonomy" id="335852"/>
    <lineage>
        <taxon>Eukaryota</taxon>
        <taxon>Fungi</taxon>
        <taxon>Dikarya</taxon>
        <taxon>Ascomycota</taxon>
        <taxon>Pezizomycotina</taxon>
        <taxon>Sordariomycetes</taxon>
        <taxon>Xylariomycetidae</taxon>
        <taxon>Amphisphaeriales</taxon>
        <taxon>Apiosporaceae</taxon>
        <taxon>Apiospora</taxon>
    </lineage>
</organism>
<proteinExistence type="predicted"/>
<dbReference type="InterPro" id="IPR035923">
    <property type="entry name" value="TT1751-like_sf"/>
</dbReference>
<evidence type="ECO:0000313" key="1">
    <source>
        <dbReference type="EMBL" id="KAK8850849.1"/>
    </source>
</evidence>
<protein>
    <submittedName>
        <fullName evidence="1">DUF302 domain-containing protein</fullName>
    </submittedName>
</protein>
<gene>
    <name evidence="1" type="ORF">PGQ11_013328</name>
</gene>
<keyword evidence="2" id="KW-1185">Reference proteome</keyword>